<proteinExistence type="predicted"/>
<protein>
    <recommendedName>
        <fullName evidence="3">Methyltransferase type 11 domain-containing protein</fullName>
    </recommendedName>
</protein>
<organism evidence="1 2">
    <name type="scientific">Cyclotella atomus</name>
    <dbReference type="NCBI Taxonomy" id="382360"/>
    <lineage>
        <taxon>Eukaryota</taxon>
        <taxon>Sar</taxon>
        <taxon>Stramenopiles</taxon>
        <taxon>Ochrophyta</taxon>
        <taxon>Bacillariophyta</taxon>
        <taxon>Coscinodiscophyceae</taxon>
        <taxon>Thalassiosirophycidae</taxon>
        <taxon>Stephanodiscales</taxon>
        <taxon>Stephanodiscaceae</taxon>
        <taxon>Cyclotella</taxon>
    </lineage>
</organism>
<dbReference type="SUPFAM" id="SSF53335">
    <property type="entry name" value="S-adenosyl-L-methionine-dependent methyltransferases"/>
    <property type="match status" value="1"/>
</dbReference>
<gene>
    <name evidence="1" type="ORF">ACHAWO_002108</name>
</gene>
<dbReference type="Proteomes" id="UP001530400">
    <property type="component" value="Unassembled WGS sequence"/>
</dbReference>
<dbReference type="InterPro" id="IPR029063">
    <property type="entry name" value="SAM-dependent_MTases_sf"/>
</dbReference>
<reference evidence="1 2" key="1">
    <citation type="submission" date="2024-10" db="EMBL/GenBank/DDBJ databases">
        <title>Updated reference genomes for cyclostephanoid diatoms.</title>
        <authorList>
            <person name="Roberts W.R."/>
            <person name="Alverson A.J."/>
        </authorList>
    </citation>
    <scope>NUCLEOTIDE SEQUENCE [LARGE SCALE GENOMIC DNA]</scope>
    <source>
        <strain evidence="1 2">AJA010-31</strain>
    </source>
</reference>
<evidence type="ECO:0000313" key="2">
    <source>
        <dbReference type="Proteomes" id="UP001530400"/>
    </source>
</evidence>
<sequence>MIFLYANVVLDKDAIQHYEIELESRHIVAAGECANQQGLETGGWCLGGFGGDSGTLVVPDGRQIRIPKHHVAASRNIVNTLLDLFKKENVISISDYGAGVGQYGTQFKNAMPELVYFGYDGAGDVEAYTSGFLRWFDLKQPLNNPVTDWVMSLEVGEHIPSKYEGVLVRNLHRHNCKGIILSWGIIGQGGLNHINNHSNEYVSAIFEELGYQRDSDLEALMRREEDNYSWFMNSVMVFRRKNPVC</sequence>
<keyword evidence="2" id="KW-1185">Reference proteome</keyword>
<name>A0ABD3P2D8_9STRA</name>
<accession>A0ABD3P2D8</accession>
<dbReference type="EMBL" id="JALLPJ020000831">
    <property type="protein sequence ID" value="KAL3781762.1"/>
    <property type="molecule type" value="Genomic_DNA"/>
</dbReference>
<evidence type="ECO:0000313" key="1">
    <source>
        <dbReference type="EMBL" id="KAL3781762.1"/>
    </source>
</evidence>
<comment type="caution">
    <text evidence="1">The sequence shown here is derived from an EMBL/GenBank/DDBJ whole genome shotgun (WGS) entry which is preliminary data.</text>
</comment>
<evidence type="ECO:0008006" key="3">
    <source>
        <dbReference type="Google" id="ProtNLM"/>
    </source>
</evidence>
<dbReference type="AlphaFoldDB" id="A0ABD3P2D8"/>